<evidence type="ECO:0000256" key="4">
    <source>
        <dbReference type="ARBA" id="ARBA00022803"/>
    </source>
</evidence>
<dbReference type="GO" id="GO:0005788">
    <property type="term" value="C:endoplasmic reticulum lumen"/>
    <property type="evidence" value="ECO:0007669"/>
    <property type="project" value="UniProtKB-SubCell"/>
</dbReference>
<keyword evidence="5" id="KW-0256">Endoplasmic reticulum</keyword>
<evidence type="ECO:0000259" key="7">
    <source>
        <dbReference type="PROSITE" id="PS50076"/>
    </source>
</evidence>
<gene>
    <name evidence="8" type="ORF">Cgig2_013943</name>
</gene>
<dbReference type="EMBL" id="JAKOGI010001203">
    <property type="protein sequence ID" value="KAJ8427003.1"/>
    <property type="molecule type" value="Genomic_DNA"/>
</dbReference>
<keyword evidence="2" id="KW-0732">Signal</keyword>
<dbReference type="InterPro" id="IPR001623">
    <property type="entry name" value="DnaJ_domain"/>
</dbReference>
<evidence type="ECO:0000313" key="8">
    <source>
        <dbReference type="EMBL" id="KAJ8427003.1"/>
    </source>
</evidence>
<dbReference type="Gene3D" id="1.10.287.110">
    <property type="entry name" value="DnaJ domain"/>
    <property type="match status" value="1"/>
</dbReference>
<dbReference type="PRINTS" id="PR00625">
    <property type="entry name" value="JDOMAIN"/>
</dbReference>
<dbReference type="OrthoDB" id="10250354at2759"/>
<evidence type="ECO:0000256" key="5">
    <source>
        <dbReference type="ARBA" id="ARBA00022824"/>
    </source>
</evidence>
<sequence>MIKLLNAFIHPSADMVAWRGFVFTIFILHFVLACQLLLLQPLVSASDAKSGNVADLLERVSQSIKVKRYSEALEDLNAAIEADPALSEAYSRRANILRQLCRYEEAETDYNKYLELNPGNAAIEKELSQLHQARSALQTASNLFDSGDFEKALEYIDKVVLVFSPACSKAKVLKVGLLLATKDYSGAIAETGYILKEDENDLDALLVRGRAYYYLADHDVAMRHYQKGLRLDPEHNELKKAYFGLKNLLKKTKSAEDNVEKGKLRLAVEDYKAALAMDPAHLAHNVHLHLGLCKVLVKLGRGKDALSNCTEALNVDGELTEALVQRGEAKLLTEDWEGAVEDLKAAAQKSPQDMSIREALMRAEKALKLSKRKDWYKILGVSKTASFVEIKRAYKKLALKWHPDKNADNREEAENKFREIAAAYEVLGDEEKRARYDRGDDEDGMGMGGGPGYGGFGFGGFDPFGGGGQQYTFHFEGGFPGGGGGGGGGEIWLKMSSSSRREGNEKLELMLNLAAPVMGRVEESSSPSPPRLEAPLLRCRRRRCRR</sequence>
<comment type="subcellular location">
    <subcellularLocation>
        <location evidence="1">Endoplasmic reticulum lumen</location>
    </subcellularLocation>
</comment>
<evidence type="ECO:0000256" key="2">
    <source>
        <dbReference type="ARBA" id="ARBA00022729"/>
    </source>
</evidence>
<dbReference type="Gene3D" id="1.25.40.10">
    <property type="entry name" value="Tetratricopeptide repeat domain"/>
    <property type="match status" value="1"/>
</dbReference>
<dbReference type="SMART" id="SM00028">
    <property type="entry name" value="TPR"/>
    <property type="match status" value="7"/>
</dbReference>
<dbReference type="Pfam" id="PF13181">
    <property type="entry name" value="TPR_8"/>
    <property type="match status" value="1"/>
</dbReference>
<dbReference type="AlphaFoldDB" id="A0A9Q1GVR2"/>
<keyword evidence="4 6" id="KW-0802">TPR repeat</keyword>
<feature type="repeat" description="TPR" evidence="6">
    <location>
        <begin position="87"/>
        <end position="120"/>
    </location>
</feature>
<dbReference type="Pfam" id="PF00515">
    <property type="entry name" value="TPR_1"/>
    <property type="match status" value="1"/>
</dbReference>
<dbReference type="PANTHER" id="PTHR45188">
    <property type="entry name" value="DNAJ PROTEIN P58IPK HOMOLOG"/>
    <property type="match status" value="1"/>
</dbReference>
<dbReference type="SUPFAM" id="SSF46565">
    <property type="entry name" value="Chaperone J-domain"/>
    <property type="match status" value="1"/>
</dbReference>
<dbReference type="InterPro" id="IPR019734">
    <property type="entry name" value="TPR_rpt"/>
</dbReference>
<dbReference type="FunFam" id="1.10.287.110:FF:000055">
    <property type="entry name" value="DnaJ subfamily C member 7"/>
    <property type="match status" value="1"/>
</dbReference>
<dbReference type="CDD" id="cd06257">
    <property type="entry name" value="DnaJ"/>
    <property type="match status" value="1"/>
</dbReference>
<name>A0A9Q1GVR2_9CARY</name>
<reference evidence="8" key="1">
    <citation type="submission" date="2022-04" db="EMBL/GenBank/DDBJ databases">
        <title>Carnegiea gigantea Genome sequencing and assembly v2.</title>
        <authorList>
            <person name="Copetti D."/>
            <person name="Sanderson M.J."/>
            <person name="Burquez A."/>
            <person name="Wojciechowski M.F."/>
        </authorList>
    </citation>
    <scope>NUCLEOTIDE SEQUENCE</scope>
    <source>
        <strain evidence="8">SGP5-SGP5p</strain>
        <tissue evidence="8">Aerial part</tissue>
    </source>
</reference>
<dbReference type="InterPro" id="IPR036869">
    <property type="entry name" value="J_dom_sf"/>
</dbReference>
<organism evidence="8 9">
    <name type="scientific">Carnegiea gigantea</name>
    <dbReference type="NCBI Taxonomy" id="171969"/>
    <lineage>
        <taxon>Eukaryota</taxon>
        <taxon>Viridiplantae</taxon>
        <taxon>Streptophyta</taxon>
        <taxon>Embryophyta</taxon>
        <taxon>Tracheophyta</taxon>
        <taxon>Spermatophyta</taxon>
        <taxon>Magnoliopsida</taxon>
        <taxon>eudicotyledons</taxon>
        <taxon>Gunneridae</taxon>
        <taxon>Pentapetalae</taxon>
        <taxon>Caryophyllales</taxon>
        <taxon>Cactineae</taxon>
        <taxon>Cactaceae</taxon>
        <taxon>Cactoideae</taxon>
        <taxon>Echinocereeae</taxon>
        <taxon>Carnegiea</taxon>
    </lineage>
</organism>
<feature type="repeat" description="TPR" evidence="6">
    <location>
        <begin position="202"/>
        <end position="235"/>
    </location>
</feature>
<evidence type="ECO:0000256" key="6">
    <source>
        <dbReference type="PROSITE-ProRule" id="PRU00339"/>
    </source>
</evidence>
<dbReference type="InterPro" id="IPR011990">
    <property type="entry name" value="TPR-like_helical_dom_sf"/>
</dbReference>
<keyword evidence="3" id="KW-0677">Repeat</keyword>
<proteinExistence type="predicted"/>
<dbReference type="PROSITE" id="PS00636">
    <property type="entry name" value="DNAJ_1"/>
    <property type="match status" value="1"/>
</dbReference>
<dbReference type="Pfam" id="PF00226">
    <property type="entry name" value="DnaJ"/>
    <property type="match status" value="1"/>
</dbReference>
<dbReference type="PROSITE" id="PS50005">
    <property type="entry name" value="TPR"/>
    <property type="match status" value="2"/>
</dbReference>
<keyword evidence="9" id="KW-1185">Reference proteome</keyword>
<dbReference type="Proteomes" id="UP001153076">
    <property type="component" value="Unassembled WGS sequence"/>
</dbReference>
<dbReference type="FunFam" id="1.25.40.10:FF:000258">
    <property type="entry name" value="DnaJ domain containing protein"/>
    <property type="match status" value="1"/>
</dbReference>
<accession>A0A9Q1GVR2</accession>
<feature type="domain" description="J" evidence="7">
    <location>
        <begin position="374"/>
        <end position="440"/>
    </location>
</feature>
<dbReference type="PROSITE" id="PS51257">
    <property type="entry name" value="PROKAR_LIPOPROTEIN"/>
    <property type="match status" value="1"/>
</dbReference>
<dbReference type="PANTHER" id="PTHR45188:SF2">
    <property type="entry name" value="DNAJ HOMOLOG SUBFAMILY C MEMBER 7"/>
    <property type="match status" value="1"/>
</dbReference>
<protein>
    <recommendedName>
        <fullName evidence="7">J domain-containing protein</fullName>
    </recommendedName>
</protein>
<dbReference type="SUPFAM" id="SSF48452">
    <property type="entry name" value="TPR-like"/>
    <property type="match status" value="1"/>
</dbReference>
<evidence type="ECO:0000256" key="3">
    <source>
        <dbReference type="ARBA" id="ARBA00022737"/>
    </source>
</evidence>
<dbReference type="Pfam" id="PF13432">
    <property type="entry name" value="TPR_16"/>
    <property type="match status" value="1"/>
</dbReference>
<evidence type="ECO:0000313" key="9">
    <source>
        <dbReference type="Proteomes" id="UP001153076"/>
    </source>
</evidence>
<comment type="caution">
    <text evidence="8">The sequence shown here is derived from an EMBL/GenBank/DDBJ whole genome shotgun (WGS) entry which is preliminary data.</text>
</comment>
<evidence type="ECO:0000256" key="1">
    <source>
        <dbReference type="ARBA" id="ARBA00004319"/>
    </source>
</evidence>
<dbReference type="InterPro" id="IPR018253">
    <property type="entry name" value="DnaJ_domain_CS"/>
</dbReference>
<dbReference type="SMART" id="SM00271">
    <property type="entry name" value="DnaJ"/>
    <property type="match status" value="1"/>
</dbReference>
<dbReference type="PROSITE" id="PS50076">
    <property type="entry name" value="DNAJ_2"/>
    <property type="match status" value="1"/>
</dbReference>